<gene>
    <name evidence="1" type="ORF">CBR_g50129</name>
</gene>
<proteinExistence type="predicted"/>
<reference evidence="1 2" key="1">
    <citation type="journal article" date="2018" name="Cell">
        <title>The Chara Genome: Secondary Complexity and Implications for Plant Terrestrialization.</title>
        <authorList>
            <person name="Nishiyama T."/>
            <person name="Sakayama H."/>
            <person name="Vries J.D."/>
            <person name="Buschmann H."/>
            <person name="Saint-Marcoux D."/>
            <person name="Ullrich K.K."/>
            <person name="Haas F.B."/>
            <person name="Vanderstraeten L."/>
            <person name="Becker D."/>
            <person name="Lang D."/>
            <person name="Vosolsobe S."/>
            <person name="Rombauts S."/>
            <person name="Wilhelmsson P.K.I."/>
            <person name="Janitza P."/>
            <person name="Kern R."/>
            <person name="Heyl A."/>
            <person name="Rumpler F."/>
            <person name="Villalobos L.I.A.C."/>
            <person name="Clay J.M."/>
            <person name="Skokan R."/>
            <person name="Toyoda A."/>
            <person name="Suzuki Y."/>
            <person name="Kagoshima H."/>
            <person name="Schijlen E."/>
            <person name="Tajeshwar N."/>
            <person name="Catarino B."/>
            <person name="Hetherington A.J."/>
            <person name="Saltykova A."/>
            <person name="Bonnot C."/>
            <person name="Breuninger H."/>
            <person name="Symeonidi A."/>
            <person name="Radhakrishnan G.V."/>
            <person name="Van Nieuwerburgh F."/>
            <person name="Deforce D."/>
            <person name="Chang C."/>
            <person name="Karol K.G."/>
            <person name="Hedrich R."/>
            <person name="Ulvskov P."/>
            <person name="Glockner G."/>
            <person name="Delwiche C.F."/>
            <person name="Petrasek J."/>
            <person name="Van de Peer Y."/>
            <person name="Friml J."/>
            <person name="Beilby M."/>
            <person name="Dolan L."/>
            <person name="Kohara Y."/>
            <person name="Sugano S."/>
            <person name="Fujiyama A."/>
            <person name="Delaux P.-M."/>
            <person name="Quint M."/>
            <person name="TheiBen G."/>
            <person name="Hagemann M."/>
            <person name="Harholt J."/>
            <person name="Dunand C."/>
            <person name="Zachgo S."/>
            <person name="Langdale J."/>
            <person name="Maumus F."/>
            <person name="Straeten D.V.D."/>
            <person name="Gould S.B."/>
            <person name="Rensing S.A."/>
        </authorList>
    </citation>
    <scope>NUCLEOTIDE SEQUENCE [LARGE SCALE GENOMIC DNA]</scope>
    <source>
        <strain evidence="1 2">S276</strain>
    </source>
</reference>
<evidence type="ECO:0000313" key="2">
    <source>
        <dbReference type="Proteomes" id="UP000265515"/>
    </source>
</evidence>
<dbReference type="EMBL" id="BFEA01000780">
    <property type="protein sequence ID" value="GBG90036.1"/>
    <property type="molecule type" value="Genomic_DNA"/>
</dbReference>
<protein>
    <submittedName>
        <fullName evidence="1">Uncharacterized protein</fullName>
    </submittedName>
</protein>
<comment type="caution">
    <text evidence="1">The sequence shown here is derived from an EMBL/GenBank/DDBJ whole genome shotgun (WGS) entry which is preliminary data.</text>
</comment>
<dbReference type="Proteomes" id="UP000265515">
    <property type="component" value="Unassembled WGS sequence"/>
</dbReference>
<name>A0A388M674_CHABU</name>
<sequence length="187" mass="20905">MTDCMPAEDAGAAIFEAKPSPFARGFGWQFNWAGCLFSDLEDLWKRGSGAEVLSGQVVSAQRCLSVDGSPQGMHLSLWEHLLGSFFIGFLTHPTAWRLPKLASTCAQLHEQQEKRSAQGRCVLLELGRRDVKRLPETYMTQEIVALHGVGDFYCRQTEGSDDAGRCTMRRGTFSLFERMVSCRCVYV</sequence>
<accession>A0A388M674</accession>
<organism evidence="1 2">
    <name type="scientific">Chara braunii</name>
    <name type="common">Braun's stonewort</name>
    <dbReference type="NCBI Taxonomy" id="69332"/>
    <lineage>
        <taxon>Eukaryota</taxon>
        <taxon>Viridiplantae</taxon>
        <taxon>Streptophyta</taxon>
        <taxon>Charophyceae</taxon>
        <taxon>Charales</taxon>
        <taxon>Characeae</taxon>
        <taxon>Chara</taxon>
    </lineage>
</organism>
<keyword evidence="2" id="KW-1185">Reference proteome</keyword>
<dbReference type="Gramene" id="GBG90036">
    <property type="protein sequence ID" value="GBG90036"/>
    <property type="gene ID" value="CBR_g50129"/>
</dbReference>
<evidence type="ECO:0000313" key="1">
    <source>
        <dbReference type="EMBL" id="GBG90036.1"/>
    </source>
</evidence>
<dbReference type="AlphaFoldDB" id="A0A388M674"/>